<evidence type="ECO:0000256" key="4">
    <source>
        <dbReference type="ARBA" id="ARBA00022679"/>
    </source>
</evidence>
<dbReference type="Pfam" id="PF02518">
    <property type="entry name" value="HATPase_c"/>
    <property type="match status" value="1"/>
</dbReference>
<evidence type="ECO:0000256" key="1">
    <source>
        <dbReference type="ARBA" id="ARBA00000085"/>
    </source>
</evidence>
<gene>
    <name evidence="10" type="ORF">SAMN05445756_1523</name>
</gene>
<dbReference type="GO" id="GO:0005524">
    <property type="term" value="F:ATP binding"/>
    <property type="evidence" value="ECO:0007669"/>
    <property type="project" value="UniProtKB-KW"/>
</dbReference>
<dbReference type="PANTHER" id="PTHR41523:SF8">
    <property type="entry name" value="ETHYLENE RESPONSE SENSOR PROTEIN"/>
    <property type="match status" value="1"/>
</dbReference>
<dbReference type="InterPro" id="IPR003594">
    <property type="entry name" value="HATPase_dom"/>
</dbReference>
<dbReference type="Pfam" id="PF07568">
    <property type="entry name" value="HisKA_2"/>
    <property type="match status" value="1"/>
</dbReference>
<dbReference type="SMART" id="SM00911">
    <property type="entry name" value="HWE_HK"/>
    <property type="match status" value="1"/>
</dbReference>
<comment type="catalytic activity">
    <reaction evidence="1">
        <text>ATP + protein L-histidine = ADP + protein N-phospho-L-histidine.</text>
        <dbReference type="EC" id="2.7.13.3"/>
    </reaction>
</comment>
<dbReference type="InterPro" id="IPR005467">
    <property type="entry name" value="His_kinase_dom"/>
</dbReference>
<organism evidence="10 11">
    <name type="scientific">Kytococcus aerolatus</name>
    <dbReference type="NCBI Taxonomy" id="592308"/>
    <lineage>
        <taxon>Bacteria</taxon>
        <taxon>Bacillati</taxon>
        <taxon>Actinomycetota</taxon>
        <taxon>Actinomycetes</taxon>
        <taxon>Micrococcales</taxon>
        <taxon>Kytococcaceae</taxon>
        <taxon>Kytococcus</taxon>
    </lineage>
</organism>
<feature type="domain" description="Histidine kinase" evidence="9">
    <location>
        <begin position="301"/>
        <end position="494"/>
    </location>
</feature>
<dbReference type="SMART" id="SM00387">
    <property type="entry name" value="HATPase_c"/>
    <property type="match status" value="1"/>
</dbReference>
<dbReference type="EMBL" id="FYEZ01000002">
    <property type="protein sequence ID" value="SNC71532.1"/>
    <property type="molecule type" value="Genomic_DNA"/>
</dbReference>
<sequence>MTLHPDVLLADLSDVDLDWLRLLVGDWQVLADLSLADLILWVRRPGRDGAPEEWSAVAHARPTTAPLVFVEDVVGRRRPGDEQMDWAAARGGRVHVGAREVRPGTLVDEDVVGIRTSRHARRCVAVLTRHTPAAVLRSPHRLEQQYRVMADDLLTMVSEGEFPTVAAATGRRRGAPRVGDGVIHLDAEGTITSASPNAVSALHRTGVGEGIVGQRLLDLVSDLPRTASSSLSPVDEGLPVVLAGRAAWWAEIDTGVVQVAVRAIPVVIGGRRTGAVVLLRDVTSLRRGEEALLSHEASVREVHHRVKNSLQTVTALLRLQVRRVEDPAAREALETAMHRLGAISVVHESLAQTAEEEVDLDPVVDRVVRSVTELAREVGEGGGMGYQRRGSLGRMPSERASAVAMVVSELAQNVVTHAAASQVVVEARRARVGEHRVLEVSVEDDGAGMTGDRAASGTGLGRQIVEALVADLGGTIRWESARPQGTRAVFTVAL</sequence>
<evidence type="ECO:0000256" key="7">
    <source>
        <dbReference type="ARBA" id="ARBA00022840"/>
    </source>
</evidence>
<dbReference type="Gene3D" id="3.30.450.280">
    <property type="entry name" value="GAF domain"/>
    <property type="match status" value="1"/>
</dbReference>
<dbReference type="AlphaFoldDB" id="A0A212TZV8"/>
<evidence type="ECO:0000313" key="11">
    <source>
        <dbReference type="Proteomes" id="UP000198122"/>
    </source>
</evidence>
<dbReference type="InterPro" id="IPR011495">
    <property type="entry name" value="Sig_transdc_His_kin_sub2_dim/P"/>
</dbReference>
<protein>
    <recommendedName>
        <fullName evidence="2">histidine kinase</fullName>
        <ecNumber evidence="2">2.7.13.3</ecNumber>
    </recommendedName>
</protein>
<dbReference type="InterPro" id="IPR004358">
    <property type="entry name" value="Sig_transdc_His_kin-like_C"/>
</dbReference>
<keyword evidence="5" id="KW-0547">Nucleotide-binding</keyword>
<dbReference type="Pfam" id="PF12282">
    <property type="entry name" value="GAF_PdtaS"/>
    <property type="match status" value="1"/>
</dbReference>
<dbReference type="Gene3D" id="3.30.565.10">
    <property type="entry name" value="Histidine kinase-like ATPase, C-terminal domain"/>
    <property type="match status" value="1"/>
</dbReference>
<evidence type="ECO:0000313" key="10">
    <source>
        <dbReference type="EMBL" id="SNC71532.1"/>
    </source>
</evidence>
<proteinExistence type="predicted"/>
<dbReference type="GO" id="GO:0000160">
    <property type="term" value="P:phosphorelay signal transduction system"/>
    <property type="evidence" value="ECO:0007669"/>
    <property type="project" value="UniProtKB-KW"/>
</dbReference>
<keyword evidence="11" id="KW-1185">Reference proteome</keyword>
<evidence type="ECO:0000256" key="8">
    <source>
        <dbReference type="ARBA" id="ARBA00023012"/>
    </source>
</evidence>
<dbReference type="Gene3D" id="3.30.450.20">
    <property type="entry name" value="PAS domain"/>
    <property type="match status" value="1"/>
</dbReference>
<dbReference type="InterPro" id="IPR011102">
    <property type="entry name" value="Sig_transdc_His_kinase_HWE"/>
</dbReference>
<dbReference type="InterPro" id="IPR036890">
    <property type="entry name" value="HATPase_C_sf"/>
</dbReference>
<dbReference type="InterPro" id="IPR038424">
    <property type="entry name" value="H_kinase_PdtaS_GAF_sf"/>
</dbReference>
<evidence type="ECO:0000256" key="2">
    <source>
        <dbReference type="ARBA" id="ARBA00012438"/>
    </source>
</evidence>
<evidence type="ECO:0000259" key="9">
    <source>
        <dbReference type="PROSITE" id="PS50109"/>
    </source>
</evidence>
<keyword evidence="4" id="KW-0808">Transferase</keyword>
<dbReference type="OrthoDB" id="9767435at2"/>
<keyword evidence="3" id="KW-0597">Phosphoprotein</keyword>
<evidence type="ECO:0000256" key="6">
    <source>
        <dbReference type="ARBA" id="ARBA00022777"/>
    </source>
</evidence>
<dbReference type="GO" id="GO:0004673">
    <property type="term" value="F:protein histidine kinase activity"/>
    <property type="evidence" value="ECO:0007669"/>
    <property type="project" value="UniProtKB-EC"/>
</dbReference>
<dbReference type="PRINTS" id="PR00344">
    <property type="entry name" value="BCTRLSENSOR"/>
</dbReference>
<dbReference type="SUPFAM" id="SSF55785">
    <property type="entry name" value="PYP-like sensor domain (PAS domain)"/>
    <property type="match status" value="1"/>
</dbReference>
<dbReference type="InterPro" id="IPR035965">
    <property type="entry name" value="PAS-like_dom_sf"/>
</dbReference>
<keyword evidence="8" id="KW-0902">Two-component regulatory system</keyword>
<dbReference type="PROSITE" id="PS50109">
    <property type="entry name" value="HIS_KIN"/>
    <property type="match status" value="1"/>
</dbReference>
<name>A0A212TZV8_9MICO</name>
<reference evidence="10 11" key="1">
    <citation type="submission" date="2017-06" db="EMBL/GenBank/DDBJ databases">
        <authorList>
            <person name="Kim H.J."/>
            <person name="Triplett B.A."/>
        </authorList>
    </citation>
    <scope>NUCLEOTIDE SEQUENCE [LARGE SCALE GENOMIC DNA]</scope>
    <source>
        <strain evidence="10 11">DSM 22179</strain>
    </source>
</reference>
<keyword evidence="6 10" id="KW-0418">Kinase</keyword>
<keyword evidence="7" id="KW-0067">ATP-binding</keyword>
<dbReference type="Proteomes" id="UP000198122">
    <property type="component" value="Unassembled WGS sequence"/>
</dbReference>
<dbReference type="PANTHER" id="PTHR41523">
    <property type="entry name" value="TWO-COMPONENT SYSTEM SENSOR PROTEIN"/>
    <property type="match status" value="1"/>
</dbReference>
<accession>A0A212TZV8</accession>
<evidence type="ECO:0000256" key="3">
    <source>
        <dbReference type="ARBA" id="ARBA00022553"/>
    </source>
</evidence>
<dbReference type="SUPFAM" id="SSF55874">
    <property type="entry name" value="ATPase domain of HSP90 chaperone/DNA topoisomerase II/histidine kinase"/>
    <property type="match status" value="1"/>
</dbReference>
<evidence type="ECO:0000256" key="5">
    <source>
        <dbReference type="ARBA" id="ARBA00022741"/>
    </source>
</evidence>
<dbReference type="EC" id="2.7.13.3" evidence="2"/>
<dbReference type="InterPro" id="IPR022066">
    <property type="entry name" value="PdtaS_GAF"/>
</dbReference>